<evidence type="ECO:0000256" key="2">
    <source>
        <dbReference type="ARBA" id="ARBA00022448"/>
    </source>
</evidence>
<dbReference type="GO" id="GO:0005886">
    <property type="term" value="C:plasma membrane"/>
    <property type="evidence" value="ECO:0007669"/>
    <property type="project" value="UniProtKB-SubCell"/>
</dbReference>
<dbReference type="InterPro" id="IPR051393">
    <property type="entry name" value="ABC_transporter_permease"/>
</dbReference>
<name>A0AAW5CHY2_9FIRM</name>
<keyword evidence="3" id="KW-1003">Cell membrane</keyword>
<dbReference type="AlphaFoldDB" id="A0AAW5CHY2"/>
<dbReference type="CDD" id="cd06261">
    <property type="entry name" value="TM_PBP2"/>
    <property type="match status" value="1"/>
</dbReference>
<reference evidence="9" key="1">
    <citation type="submission" date="2022-01" db="EMBL/GenBank/DDBJ databases">
        <title>Collection of gut derived symbiotic bacterial strains cultured from healthy donors.</title>
        <authorList>
            <person name="Lin H."/>
            <person name="Kohout C."/>
            <person name="Waligurski E."/>
            <person name="Pamer E.G."/>
        </authorList>
    </citation>
    <scope>NUCLEOTIDE SEQUENCE</scope>
    <source>
        <strain evidence="9">DFI.1.11</strain>
    </source>
</reference>
<comment type="subcellular location">
    <subcellularLocation>
        <location evidence="1 7">Cell membrane</location>
        <topology evidence="1 7">Multi-pass membrane protein</topology>
    </subcellularLocation>
</comment>
<evidence type="ECO:0000256" key="1">
    <source>
        <dbReference type="ARBA" id="ARBA00004651"/>
    </source>
</evidence>
<dbReference type="EMBL" id="JAKNDE010000006">
    <property type="protein sequence ID" value="MCG5033196.1"/>
    <property type="molecule type" value="Genomic_DNA"/>
</dbReference>
<sequence length="301" mass="34187">MKKTSSKNPLSRSVLRGYCTSYLFILPAMIYFAIFSFAPIIYMVYLSFTEYKFPGTPHFNGLANFIKASKDTLYWQSVWNTLVFTFFATIFTVVFALIIAVFMNRKFKGKRVFRVIYYLPAVVSEVVNAILFLWLFNAQFGVINTTLMKIGIKNPIAWLQTSPYAMIVIILVAVWRGGCWNAPIFLSALEGISKSIYESAEIDGANGWVKFWKISLPSLNDTMVYVVIMTIIAGFQVIAYCDVLTNGAPFNTTLVSIKYIWKQAFEFNNMGYASTLSLILFPALMVVTYFQVRGSDKRGDN</sequence>
<protein>
    <submittedName>
        <fullName evidence="9">Sugar ABC transporter permease</fullName>
    </submittedName>
</protein>
<accession>A0AAW5CHY2</accession>
<dbReference type="Proteomes" id="UP001200089">
    <property type="component" value="Unassembled WGS sequence"/>
</dbReference>
<evidence type="ECO:0000256" key="4">
    <source>
        <dbReference type="ARBA" id="ARBA00022692"/>
    </source>
</evidence>
<keyword evidence="5 7" id="KW-1133">Transmembrane helix</keyword>
<dbReference type="PANTHER" id="PTHR30193:SF37">
    <property type="entry name" value="INNER MEMBRANE ABC TRANSPORTER PERMEASE PROTEIN YCJO"/>
    <property type="match status" value="1"/>
</dbReference>
<dbReference type="GO" id="GO:0055085">
    <property type="term" value="P:transmembrane transport"/>
    <property type="evidence" value="ECO:0007669"/>
    <property type="project" value="InterPro"/>
</dbReference>
<keyword evidence="6 7" id="KW-0472">Membrane</keyword>
<dbReference type="InterPro" id="IPR035906">
    <property type="entry name" value="MetI-like_sf"/>
</dbReference>
<feature type="transmembrane region" description="Helical" evidence="7">
    <location>
        <begin position="271"/>
        <end position="292"/>
    </location>
</feature>
<dbReference type="RefSeq" id="WP_237971604.1">
    <property type="nucleotide sequence ID" value="NZ_JAKNDE010000006.1"/>
</dbReference>
<keyword evidence="2 7" id="KW-0813">Transport</keyword>
<dbReference type="SUPFAM" id="SSF161098">
    <property type="entry name" value="MetI-like"/>
    <property type="match status" value="1"/>
</dbReference>
<dbReference type="InterPro" id="IPR000515">
    <property type="entry name" value="MetI-like"/>
</dbReference>
<evidence type="ECO:0000256" key="3">
    <source>
        <dbReference type="ARBA" id="ARBA00022475"/>
    </source>
</evidence>
<evidence type="ECO:0000313" key="9">
    <source>
        <dbReference type="EMBL" id="MCG5033196.1"/>
    </source>
</evidence>
<dbReference type="PROSITE" id="PS50928">
    <property type="entry name" value="ABC_TM1"/>
    <property type="match status" value="1"/>
</dbReference>
<evidence type="ECO:0000256" key="6">
    <source>
        <dbReference type="ARBA" id="ARBA00023136"/>
    </source>
</evidence>
<dbReference type="Pfam" id="PF00528">
    <property type="entry name" value="BPD_transp_1"/>
    <property type="match status" value="1"/>
</dbReference>
<feature type="transmembrane region" description="Helical" evidence="7">
    <location>
        <begin position="82"/>
        <end position="103"/>
    </location>
</feature>
<evidence type="ECO:0000256" key="5">
    <source>
        <dbReference type="ARBA" id="ARBA00022989"/>
    </source>
</evidence>
<feature type="transmembrane region" description="Helical" evidence="7">
    <location>
        <begin position="222"/>
        <end position="240"/>
    </location>
</feature>
<dbReference type="Gene3D" id="1.10.3720.10">
    <property type="entry name" value="MetI-like"/>
    <property type="match status" value="1"/>
</dbReference>
<feature type="transmembrane region" description="Helical" evidence="7">
    <location>
        <begin position="156"/>
        <end position="175"/>
    </location>
</feature>
<feature type="transmembrane region" description="Helical" evidence="7">
    <location>
        <begin position="21"/>
        <end position="45"/>
    </location>
</feature>
<comment type="caution">
    <text evidence="9">The sequence shown here is derived from an EMBL/GenBank/DDBJ whole genome shotgun (WGS) entry which is preliminary data.</text>
</comment>
<gene>
    <name evidence="9" type="ORF">L0P48_06160</name>
</gene>
<feature type="domain" description="ABC transmembrane type-1" evidence="8">
    <location>
        <begin position="78"/>
        <end position="291"/>
    </location>
</feature>
<evidence type="ECO:0000313" key="10">
    <source>
        <dbReference type="Proteomes" id="UP001200089"/>
    </source>
</evidence>
<evidence type="ECO:0000256" key="7">
    <source>
        <dbReference type="RuleBase" id="RU363032"/>
    </source>
</evidence>
<proteinExistence type="inferred from homology"/>
<comment type="similarity">
    <text evidence="7">Belongs to the binding-protein-dependent transport system permease family.</text>
</comment>
<keyword evidence="4 7" id="KW-0812">Transmembrane</keyword>
<organism evidence="9 10">
    <name type="scientific">Blautia massiliensis</name>
    <name type="common">ex Durand et al. 2017</name>
    <dbReference type="NCBI Taxonomy" id="1737424"/>
    <lineage>
        <taxon>Bacteria</taxon>
        <taxon>Bacillati</taxon>
        <taxon>Bacillota</taxon>
        <taxon>Clostridia</taxon>
        <taxon>Lachnospirales</taxon>
        <taxon>Lachnospiraceae</taxon>
        <taxon>Blautia</taxon>
    </lineage>
</organism>
<dbReference type="PANTHER" id="PTHR30193">
    <property type="entry name" value="ABC TRANSPORTER PERMEASE PROTEIN"/>
    <property type="match status" value="1"/>
</dbReference>
<evidence type="ECO:0000259" key="8">
    <source>
        <dbReference type="PROSITE" id="PS50928"/>
    </source>
</evidence>
<feature type="transmembrane region" description="Helical" evidence="7">
    <location>
        <begin position="115"/>
        <end position="136"/>
    </location>
</feature>